<dbReference type="Pfam" id="PF03793">
    <property type="entry name" value="PASTA"/>
    <property type="match status" value="1"/>
</dbReference>
<accession>A0A1C5KBR7</accession>
<dbReference type="EMBL" id="LT607750">
    <property type="protein sequence ID" value="SCG80273.1"/>
    <property type="molecule type" value="Genomic_DNA"/>
</dbReference>
<dbReference type="AlphaFoldDB" id="A0A1C5KBR7"/>
<evidence type="ECO:0000259" key="2">
    <source>
        <dbReference type="PROSITE" id="PS51178"/>
    </source>
</evidence>
<dbReference type="CDD" id="cd06577">
    <property type="entry name" value="PASTA_pknB"/>
    <property type="match status" value="1"/>
</dbReference>
<feature type="region of interest" description="Disordered" evidence="1">
    <location>
        <begin position="1"/>
        <end position="60"/>
    </location>
</feature>
<organism evidence="3 4">
    <name type="scientific">Micromonospora echinaurantiaca</name>
    <dbReference type="NCBI Taxonomy" id="47857"/>
    <lineage>
        <taxon>Bacteria</taxon>
        <taxon>Bacillati</taxon>
        <taxon>Actinomycetota</taxon>
        <taxon>Actinomycetes</taxon>
        <taxon>Micromonosporales</taxon>
        <taxon>Micromonosporaceae</taxon>
        <taxon>Micromonospora</taxon>
    </lineage>
</organism>
<protein>
    <submittedName>
        <fullName evidence="3">PASTA domain-containing protein</fullName>
    </submittedName>
</protein>
<name>A0A1C5KBR7_9ACTN</name>
<gene>
    <name evidence="3" type="ORF">GA0070609_6341</name>
</gene>
<reference evidence="3 4" key="1">
    <citation type="submission" date="2016-06" db="EMBL/GenBank/DDBJ databases">
        <authorList>
            <person name="Kjaerup R.B."/>
            <person name="Dalgaard T.S."/>
            <person name="Juul-Madsen H.R."/>
        </authorList>
    </citation>
    <scope>NUCLEOTIDE SEQUENCE [LARGE SCALE GENOMIC DNA]</scope>
    <source>
        <strain evidence="3 4">DSM 43904</strain>
    </source>
</reference>
<evidence type="ECO:0000313" key="3">
    <source>
        <dbReference type="EMBL" id="SCG80273.1"/>
    </source>
</evidence>
<dbReference type="PROSITE" id="PS51178">
    <property type="entry name" value="PASTA"/>
    <property type="match status" value="1"/>
</dbReference>
<proteinExistence type="predicted"/>
<feature type="compositionally biased region" description="Low complexity" evidence="1">
    <location>
        <begin position="24"/>
        <end position="55"/>
    </location>
</feature>
<dbReference type="Gene3D" id="3.30.10.20">
    <property type="match status" value="1"/>
</dbReference>
<dbReference type="SUPFAM" id="SSF54184">
    <property type="entry name" value="Penicillin-binding protein 2x (pbp-2x), c-terminal domain"/>
    <property type="match status" value="1"/>
</dbReference>
<evidence type="ECO:0000313" key="4">
    <source>
        <dbReference type="Proteomes" id="UP000198217"/>
    </source>
</evidence>
<dbReference type="InterPro" id="IPR005543">
    <property type="entry name" value="PASTA_dom"/>
</dbReference>
<sequence>MAGIGAIVGGDSTPEASAKPSAQAVAAPAVTSVAPTTPVAPTTTAASPTAPVTTAPVPPPAPTTVVMPNLVGMNAAVAEDKLKQLGLTNIRFGSQDPNDTFVVLPQNWTVTKQSHKKGTKVGLDELVVLTCTKQR</sequence>
<evidence type="ECO:0000256" key="1">
    <source>
        <dbReference type="SAM" id="MobiDB-lite"/>
    </source>
</evidence>
<feature type="domain" description="PASTA" evidence="2">
    <location>
        <begin position="61"/>
        <end position="132"/>
    </location>
</feature>
<keyword evidence="4" id="KW-1185">Reference proteome</keyword>
<dbReference type="Proteomes" id="UP000198217">
    <property type="component" value="Chromosome I"/>
</dbReference>